<reference evidence="1 2" key="1">
    <citation type="submission" date="2023-09" db="EMBL/GenBank/DDBJ databases">
        <authorList>
            <person name="Wang M."/>
        </authorList>
    </citation>
    <scope>NUCLEOTIDE SEQUENCE [LARGE SCALE GENOMIC DNA]</scope>
    <source>
        <strain evidence="1">GT-2023</strain>
        <tissue evidence="1">Liver</tissue>
    </source>
</reference>
<dbReference type="EMBL" id="JAYMGO010000003">
    <property type="protein sequence ID" value="KAL1279415.1"/>
    <property type="molecule type" value="Genomic_DNA"/>
</dbReference>
<organism evidence="1 2">
    <name type="scientific">Cirrhinus molitorella</name>
    <name type="common">mud carp</name>
    <dbReference type="NCBI Taxonomy" id="172907"/>
    <lineage>
        <taxon>Eukaryota</taxon>
        <taxon>Metazoa</taxon>
        <taxon>Chordata</taxon>
        <taxon>Craniata</taxon>
        <taxon>Vertebrata</taxon>
        <taxon>Euteleostomi</taxon>
        <taxon>Actinopterygii</taxon>
        <taxon>Neopterygii</taxon>
        <taxon>Teleostei</taxon>
        <taxon>Ostariophysi</taxon>
        <taxon>Cypriniformes</taxon>
        <taxon>Cyprinidae</taxon>
        <taxon>Labeoninae</taxon>
        <taxon>Labeonini</taxon>
        <taxon>Cirrhinus</taxon>
    </lineage>
</organism>
<sequence>MKRRATSPIWKTSPRSERHNKRLEVMWNRIEELENRSRRNNVRMIGLKEGLEAGGMIKCMYKIMSEGLGIEPDGEFEIPRSDADRGYKINWEKSEAMPISRACHSHTVTQFGFKWIPKGMKYLGVKLTQNL</sequence>
<comment type="caution">
    <text evidence="1">The sequence shown here is derived from an EMBL/GenBank/DDBJ whole genome shotgun (WGS) entry which is preliminary data.</text>
</comment>
<evidence type="ECO:0000313" key="1">
    <source>
        <dbReference type="EMBL" id="KAL1279415.1"/>
    </source>
</evidence>
<protein>
    <submittedName>
        <fullName evidence="1">Uncharacterized protein</fullName>
    </submittedName>
</protein>
<evidence type="ECO:0000313" key="2">
    <source>
        <dbReference type="Proteomes" id="UP001558613"/>
    </source>
</evidence>
<dbReference type="Proteomes" id="UP001558613">
    <property type="component" value="Unassembled WGS sequence"/>
</dbReference>
<proteinExistence type="predicted"/>
<keyword evidence="2" id="KW-1185">Reference proteome</keyword>
<gene>
    <name evidence="1" type="ORF">QQF64_026088</name>
</gene>
<accession>A0ABR3NSA0</accession>
<name>A0ABR3NSA0_9TELE</name>